<evidence type="ECO:0000313" key="3">
    <source>
        <dbReference type="Proteomes" id="UP000429607"/>
    </source>
</evidence>
<accession>A0A6A3I4U0</accession>
<feature type="compositionally biased region" description="Low complexity" evidence="1">
    <location>
        <begin position="41"/>
        <end position="56"/>
    </location>
</feature>
<evidence type="ECO:0000313" key="2">
    <source>
        <dbReference type="EMBL" id="KAE8976727.1"/>
    </source>
</evidence>
<dbReference type="EMBL" id="QXFV01003442">
    <property type="protein sequence ID" value="KAE8976727.1"/>
    <property type="molecule type" value="Genomic_DNA"/>
</dbReference>
<evidence type="ECO:0000256" key="1">
    <source>
        <dbReference type="SAM" id="MobiDB-lite"/>
    </source>
</evidence>
<feature type="compositionally biased region" description="Polar residues" evidence="1">
    <location>
        <begin position="23"/>
        <end position="33"/>
    </location>
</feature>
<feature type="compositionally biased region" description="Polar residues" evidence="1">
    <location>
        <begin position="1"/>
        <end position="11"/>
    </location>
</feature>
<protein>
    <submittedName>
        <fullName evidence="2">Uncharacterized protein</fullName>
    </submittedName>
</protein>
<feature type="region of interest" description="Disordered" evidence="1">
    <location>
        <begin position="1"/>
        <end position="74"/>
    </location>
</feature>
<sequence length="74" mass="7470">MAPVSTRSSAGMSAIVPPEIASNPPTEQITRFPSGTGWLASVSEGSSCLESSGTSTRPGFEDPGGSEGSLTMHT</sequence>
<dbReference type="Proteomes" id="UP000429607">
    <property type="component" value="Unassembled WGS sequence"/>
</dbReference>
<dbReference type="AlphaFoldDB" id="A0A6A3I4U0"/>
<gene>
    <name evidence="2" type="ORF">PR001_g25336</name>
</gene>
<name>A0A6A3I4U0_9STRA</name>
<organism evidence="2 3">
    <name type="scientific">Phytophthora rubi</name>
    <dbReference type="NCBI Taxonomy" id="129364"/>
    <lineage>
        <taxon>Eukaryota</taxon>
        <taxon>Sar</taxon>
        <taxon>Stramenopiles</taxon>
        <taxon>Oomycota</taxon>
        <taxon>Peronosporomycetes</taxon>
        <taxon>Peronosporales</taxon>
        <taxon>Peronosporaceae</taxon>
        <taxon>Phytophthora</taxon>
    </lineage>
</organism>
<reference evidence="2 3" key="1">
    <citation type="submission" date="2018-09" db="EMBL/GenBank/DDBJ databases">
        <title>Genomic investigation of the strawberry pathogen Phytophthora fragariae indicates pathogenicity is determined by transcriptional variation in three key races.</title>
        <authorList>
            <person name="Adams T.M."/>
            <person name="Armitage A.D."/>
            <person name="Sobczyk M.K."/>
            <person name="Bates H.J."/>
            <person name="Dunwell J.M."/>
            <person name="Nellist C.F."/>
            <person name="Harrison R.J."/>
        </authorList>
    </citation>
    <scope>NUCLEOTIDE SEQUENCE [LARGE SCALE GENOMIC DNA]</scope>
    <source>
        <strain evidence="2 3">SCRP249</strain>
    </source>
</reference>
<proteinExistence type="predicted"/>
<comment type="caution">
    <text evidence="2">The sequence shown here is derived from an EMBL/GenBank/DDBJ whole genome shotgun (WGS) entry which is preliminary data.</text>
</comment>